<evidence type="ECO:0000256" key="2">
    <source>
        <dbReference type="ARBA" id="ARBA00009773"/>
    </source>
</evidence>
<feature type="transmembrane region" description="Helical" evidence="6">
    <location>
        <begin position="65"/>
        <end position="88"/>
    </location>
</feature>
<keyword evidence="3 6" id="KW-0812">Transmembrane</keyword>
<feature type="transmembrane region" description="Helical" evidence="6">
    <location>
        <begin position="324"/>
        <end position="354"/>
    </location>
</feature>
<gene>
    <name evidence="7" type="primary">ytvI</name>
    <name evidence="7" type="ORF">OEV98_11505</name>
</gene>
<dbReference type="GO" id="GO:0055085">
    <property type="term" value="P:transmembrane transport"/>
    <property type="evidence" value="ECO:0007669"/>
    <property type="project" value="TreeGrafter"/>
</dbReference>
<accession>A0AAE3LNT3</accession>
<evidence type="ECO:0000313" key="7">
    <source>
        <dbReference type="EMBL" id="MCU9614187.1"/>
    </source>
</evidence>
<dbReference type="GO" id="GO:0016020">
    <property type="term" value="C:membrane"/>
    <property type="evidence" value="ECO:0007669"/>
    <property type="project" value="UniProtKB-SubCell"/>
</dbReference>
<feature type="transmembrane region" description="Helical" evidence="6">
    <location>
        <begin position="222"/>
        <end position="248"/>
    </location>
</feature>
<keyword evidence="4 6" id="KW-1133">Transmembrane helix</keyword>
<keyword evidence="5 6" id="KW-0472">Membrane</keyword>
<feature type="transmembrane region" description="Helical" evidence="6">
    <location>
        <begin position="254"/>
        <end position="276"/>
    </location>
</feature>
<feature type="transmembrane region" description="Helical" evidence="6">
    <location>
        <begin position="283"/>
        <end position="304"/>
    </location>
</feature>
<evidence type="ECO:0000256" key="6">
    <source>
        <dbReference type="SAM" id="Phobius"/>
    </source>
</evidence>
<dbReference type="Pfam" id="PF01594">
    <property type="entry name" value="AI-2E_transport"/>
    <property type="match status" value="1"/>
</dbReference>
<sequence>MNSIYFQRFFRSIIVVGGTFFLLVAVYYISSVVYPFIFAWIIAFLMNPLVNFLQFKGKLPRPLAVLLILIIIFALIASLLTLLIFEIISGAEYLAKNSPDQIQALVDSIQNWITGTVNPFINQLTNIFFNLGEEQQQTIITNIQEIGSHLATTVAGFMQTLLTKLPGFISWFPNAATVLIFTILATFFISNDWYRLKHFAGKFLPNKVKQSSMNVYIDLRKAFFGFIVAQLTLISITFVIVFIGLLIIRVDYALALSFIIAIIDLLPYLGTGLIFVPWIIYQFLVGNFPVAVGLSVLYIVVIVQRQLMEPKVVSTNIGITPLTSLISIFVGLQIFGFSGLIIGPIIAVVIVTLFRTGVFTDLWHFIKGKDAIE</sequence>
<name>A0AAE3LNT3_9BACI</name>
<comment type="subcellular location">
    <subcellularLocation>
        <location evidence="1">Membrane</location>
        <topology evidence="1">Multi-pass membrane protein</topology>
    </subcellularLocation>
</comment>
<evidence type="ECO:0000256" key="4">
    <source>
        <dbReference type="ARBA" id="ARBA00022989"/>
    </source>
</evidence>
<evidence type="ECO:0000256" key="3">
    <source>
        <dbReference type="ARBA" id="ARBA00022692"/>
    </source>
</evidence>
<protein>
    <submittedName>
        <fullName evidence="7">Sporulation integral membrane protein YtvI</fullName>
    </submittedName>
</protein>
<dbReference type="Proteomes" id="UP001209318">
    <property type="component" value="Unassembled WGS sequence"/>
</dbReference>
<dbReference type="EMBL" id="JAOUSF010000003">
    <property type="protein sequence ID" value="MCU9614187.1"/>
    <property type="molecule type" value="Genomic_DNA"/>
</dbReference>
<dbReference type="RefSeq" id="WP_263073427.1">
    <property type="nucleotide sequence ID" value="NZ_JAOUSF010000003.1"/>
</dbReference>
<evidence type="ECO:0000256" key="1">
    <source>
        <dbReference type="ARBA" id="ARBA00004141"/>
    </source>
</evidence>
<dbReference type="PANTHER" id="PTHR21716">
    <property type="entry name" value="TRANSMEMBRANE PROTEIN"/>
    <property type="match status" value="1"/>
</dbReference>
<comment type="caution">
    <text evidence="7">The sequence shown here is derived from an EMBL/GenBank/DDBJ whole genome shotgun (WGS) entry which is preliminary data.</text>
</comment>
<proteinExistence type="inferred from homology"/>
<dbReference type="AlphaFoldDB" id="A0AAE3LNT3"/>
<comment type="similarity">
    <text evidence="2">Belongs to the autoinducer-2 exporter (AI-2E) (TC 2.A.86) family.</text>
</comment>
<dbReference type="InterPro" id="IPR002549">
    <property type="entry name" value="AI-2E-like"/>
</dbReference>
<evidence type="ECO:0000313" key="8">
    <source>
        <dbReference type="Proteomes" id="UP001209318"/>
    </source>
</evidence>
<organism evidence="7 8">
    <name type="scientific">Perspicuibacillus lycopersici</name>
    <dbReference type="NCBI Taxonomy" id="1325689"/>
    <lineage>
        <taxon>Bacteria</taxon>
        <taxon>Bacillati</taxon>
        <taxon>Bacillota</taxon>
        <taxon>Bacilli</taxon>
        <taxon>Bacillales</taxon>
        <taxon>Bacillaceae</taxon>
        <taxon>Perspicuibacillus</taxon>
    </lineage>
</organism>
<feature type="transmembrane region" description="Helical" evidence="6">
    <location>
        <begin position="168"/>
        <end position="189"/>
    </location>
</feature>
<dbReference type="PANTHER" id="PTHR21716:SF68">
    <property type="entry name" value="TRANSPORT PROTEIN YTVI-RELATED"/>
    <property type="match status" value="1"/>
</dbReference>
<evidence type="ECO:0000256" key="5">
    <source>
        <dbReference type="ARBA" id="ARBA00023136"/>
    </source>
</evidence>
<dbReference type="NCBIfam" id="TIGR02872">
    <property type="entry name" value="spore_ytvI"/>
    <property type="match status" value="1"/>
</dbReference>
<keyword evidence="8" id="KW-1185">Reference proteome</keyword>
<dbReference type="InterPro" id="IPR014227">
    <property type="entry name" value="YtvI-like"/>
</dbReference>
<reference evidence="7" key="1">
    <citation type="submission" date="2022-10" db="EMBL/GenBank/DDBJ databases">
        <title>Description of Fervidibacillus gen. nov. in the family Fervidibacillaceae fam. nov. with two species, Fervidibacillus albus sp. nov., and Fervidibacillus halotolerans sp. nov., isolated from tidal flat sediments.</title>
        <authorList>
            <person name="Kwon K.K."/>
            <person name="Yang S.-H."/>
        </authorList>
    </citation>
    <scope>NUCLEOTIDE SEQUENCE</scope>
    <source>
        <strain evidence="7">JCM 19140</strain>
    </source>
</reference>